<accession>A0A0A9FJC4</accession>
<organism evidence="1">
    <name type="scientific">Arundo donax</name>
    <name type="common">Giant reed</name>
    <name type="synonym">Donax arundinaceus</name>
    <dbReference type="NCBI Taxonomy" id="35708"/>
    <lineage>
        <taxon>Eukaryota</taxon>
        <taxon>Viridiplantae</taxon>
        <taxon>Streptophyta</taxon>
        <taxon>Embryophyta</taxon>
        <taxon>Tracheophyta</taxon>
        <taxon>Spermatophyta</taxon>
        <taxon>Magnoliopsida</taxon>
        <taxon>Liliopsida</taxon>
        <taxon>Poales</taxon>
        <taxon>Poaceae</taxon>
        <taxon>PACMAD clade</taxon>
        <taxon>Arundinoideae</taxon>
        <taxon>Arundineae</taxon>
        <taxon>Arundo</taxon>
    </lineage>
</organism>
<reference evidence="1" key="1">
    <citation type="submission" date="2014-09" db="EMBL/GenBank/DDBJ databases">
        <authorList>
            <person name="Magalhaes I.L.F."/>
            <person name="Oliveira U."/>
            <person name="Santos F.R."/>
            <person name="Vidigal T.H.D.A."/>
            <person name="Brescovit A.D."/>
            <person name="Santos A.J."/>
        </authorList>
    </citation>
    <scope>NUCLEOTIDE SEQUENCE</scope>
    <source>
        <tissue evidence="1">Shoot tissue taken approximately 20 cm above the soil surface</tissue>
    </source>
</reference>
<name>A0A0A9FJC4_ARUDO</name>
<dbReference type="AlphaFoldDB" id="A0A0A9FJC4"/>
<sequence length="37" mass="4259">MIYVHRTFANIGFLQQELLLFSTGSIAEYTCYILSTN</sequence>
<proteinExistence type="predicted"/>
<dbReference type="EMBL" id="GBRH01189508">
    <property type="protein sequence ID" value="JAE08388.1"/>
    <property type="molecule type" value="Transcribed_RNA"/>
</dbReference>
<protein>
    <submittedName>
        <fullName evidence="1">Uncharacterized protein</fullName>
    </submittedName>
</protein>
<evidence type="ECO:0000313" key="1">
    <source>
        <dbReference type="EMBL" id="JAE08388.1"/>
    </source>
</evidence>
<reference evidence="1" key="2">
    <citation type="journal article" date="2015" name="Data Brief">
        <title>Shoot transcriptome of the giant reed, Arundo donax.</title>
        <authorList>
            <person name="Barrero R.A."/>
            <person name="Guerrero F.D."/>
            <person name="Moolhuijzen P."/>
            <person name="Goolsby J.A."/>
            <person name="Tidwell J."/>
            <person name="Bellgard S.E."/>
            <person name="Bellgard M.I."/>
        </authorList>
    </citation>
    <scope>NUCLEOTIDE SEQUENCE</scope>
    <source>
        <tissue evidence="1">Shoot tissue taken approximately 20 cm above the soil surface</tissue>
    </source>
</reference>